<organism evidence="2 3">
    <name type="scientific">Lobosporangium transversale</name>
    <dbReference type="NCBI Taxonomy" id="64571"/>
    <lineage>
        <taxon>Eukaryota</taxon>
        <taxon>Fungi</taxon>
        <taxon>Fungi incertae sedis</taxon>
        <taxon>Mucoromycota</taxon>
        <taxon>Mortierellomycotina</taxon>
        <taxon>Mortierellomycetes</taxon>
        <taxon>Mortierellales</taxon>
        <taxon>Mortierellaceae</taxon>
        <taxon>Lobosporangium</taxon>
    </lineage>
</organism>
<dbReference type="AlphaFoldDB" id="A0A1Y2GSE5"/>
<reference evidence="2 3" key="1">
    <citation type="submission" date="2016-07" db="EMBL/GenBank/DDBJ databases">
        <title>Pervasive Adenine N6-methylation of Active Genes in Fungi.</title>
        <authorList>
            <consortium name="DOE Joint Genome Institute"/>
            <person name="Mondo S.J."/>
            <person name="Dannebaum R.O."/>
            <person name="Kuo R.C."/>
            <person name="Labutti K."/>
            <person name="Haridas S."/>
            <person name="Kuo A."/>
            <person name="Salamov A."/>
            <person name="Ahrendt S.R."/>
            <person name="Lipzen A."/>
            <person name="Sullivan W."/>
            <person name="Andreopoulos W.B."/>
            <person name="Clum A."/>
            <person name="Lindquist E."/>
            <person name="Daum C."/>
            <person name="Ramamoorthy G.K."/>
            <person name="Gryganskyi A."/>
            <person name="Culley D."/>
            <person name="Magnuson J.K."/>
            <person name="James T.Y."/>
            <person name="O'Malley M.A."/>
            <person name="Stajich J.E."/>
            <person name="Spatafora J.W."/>
            <person name="Visel A."/>
            <person name="Grigoriev I.V."/>
        </authorList>
    </citation>
    <scope>NUCLEOTIDE SEQUENCE [LARGE SCALE GENOMIC DNA]</scope>
    <source>
        <strain evidence="2 3">NRRL 3116</strain>
    </source>
</reference>
<dbReference type="Proteomes" id="UP000193648">
    <property type="component" value="Unassembled WGS sequence"/>
</dbReference>
<feature type="region of interest" description="Disordered" evidence="1">
    <location>
        <begin position="55"/>
        <end position="136"/>
    </location>
</feature>
<sequence>MLVTNCHSICMAKTTPLYNSTEINSLSRTLPRLQPFQSFYLFICLFNTVHKREQAQEQSEQEQEQEQTDQEQEQEQAKQEQEQAQQEQEQAHFKNKSKNKQSRNKHKDKHSKSKNKSKLSKNKSKNKNNKNINKKGLMTAYRQSRANDRHAANPNPQQLLAPDQIHINTFLLGAAVEEPTEALDEVSILVVEEAASSDEGTTPPTDSGSNMPENEAAAPMAQNPGLEGPATTDGSQE</sequence>
<evidence type="ECO:0000313" key="2">
    <source>
        <dbReference type="EMBL" id="ORZ18405.1"/>
    </source>
</evidence>
<comment type="caution">
    <text evidence="2">The sequence shown here is derived from an EMBL/GenBank/DDBJ whole genome shotgun (WGS) entry which is preliminary data.</text>
</comment>
<dbReference type="InParanoid" id="A0A1Y2GSE5"/>
<dbReference type="GeneID" id="33568357"/>
<evidence type="ECO:0000313" key="3">
    <source>
        <dbReference type="Proteomes" id="UP000193648"/>
    </source>
</evidence>
<feature type="compositionally biased region" description="Polar residues" evidence="1">
    <location>
        <begin position="198"/>
        <end position="212"/>
    </location>
</feature>
<evidence type="ECO:0000256" key="1">
    <source>
        <dbReference type="SAM" id="MobiDB-lite"/>
    </source>
</evidence>
<gene>
    <name evidence="2" type="ORF">BCR41DRAFT_370196</name>
</gene>
<feature type="compositionally biased region" description="Acidic residues" evidence="1">
    <location>
        <begin position="59"/>
        <end position="74"/>
    </location>
</feature>
<proteinExistence type="predicted"/>
<feature type="compositionally biased region" description="Basic residues" evidence="1">
    <location>
        <begin position="93"/>
        <end position="128"/>
    </location>
</feature>
<protein>
    <submittedName>
        <fullName evidence="2">Uncharacterized protein</fullName>
    </submittedName>
</protein>
<dbReference type="EMBL" id="MCFF01000015">
    <property type="protein sequence ID" value="ORZ18405.1"/>
    <property type="molecule type" value="Genomic_DNA"/>
</dbReference>
<dbReference type="RefSeq" id="XP_021882200.1">
    <property type="nucleotide sequence ID" value="XM_022026514.1"/>
</dbReference>
<keyword evidence="3" id="KW-1185">Reference proteome</keyword>
<name>A0A1Y2GSE5_9FUNG</name>
<feature type="region of interest" description="Disordered" evidence="1">
    <location>
        <begin position="193"/>
        <end position="237"/>
    </location>
</feature>
<accession>A0A1Y2GSE5</accession>